<dbReference type="RefSeq" id="WP_011719635.1">
    <property type="nucleotide sequence ID" value="NC_008578.1"/>
</dbReference>
<accession>A0LT12</accession>
<name>A0LT12_ACIC1</name>
<sequence length="188" mass="19349">MTFDVSLTLPATWQPLPLDVGRRAAVRTMVRSAAARGAPAGAFAGRLAAVTDYAADAARRAGAFFCASRLRPGPAVATVTLQIVDGAFPVPDGVSWQALQAELPGSDVVRLPIGVAIRFIDRAAGSVQYVVPLASRWLVATFVSVPASGIAELAGESAEIVQTLDISPAGSSSPRPAANRDETGPTGR</sequence>
<dbReference type="KEGG" id="ace:Acel_0799"/>
<dbReference type="STRING" id="351607.Acel_0799"/>
<reference evidence="2 3" key="1">
    <citation type="journal article" date="2009" name="Genome Res.">
        <title>Complete genome of the cellulolytic thermophile Acidothermus cellulolyticus 11B provides insights into its ecophysiological and evolutionary adaptations.</title>
        <authorList>
            <person name="Barabote R.D."/>
            <person name="Xie G."/>
            <person name="Leu D.H."/>
            <person name="Normand P."/>
            <person name="Necsulea A."/>
            <person name="Daubin V."/>
            <person name="Medigue C."/>
            <person name="Adney W.S."/>
            <person name="Xu X.C."/>
            <person name="Lapidus A."/>
            <person name="Parales R.E."/>
            <person name="Detter C."/>
            <person name="Pujic P."/>
            <person name="Bruce D."/>
            <person name="Lavire C."/>
            <person name="Challacombe J.F."/>
            <person name="Brettin T.S."/>
            <person name="Berry A.M."/>
        </authorList>
    </citation>
    <scope>NUCLEOTIDE SEQUENCE [LARGE SCALE GENOMIC DNA]</scope>
    <source>
        <strain evidence="3">ATCC 43068 / DSM 8971 / 11B</strain>
    </source>
</reference>
<feature type="compositionally biased region" description="Low complexity" evidence="1">
    <location>
        <begin position="167"/>
        <end position="177"/>
    </location>
</feature>
<keyword evidence="3" id="KW-1185">Reference proteome</keyword>
<proteinExistence type="predicted"/>
<dbReference type="AlphaFoldDB" id="A0LT12"/>
<dbReference type="EMBL" id="CP000481">
    <property type="protein sequence ID" value="ABK52572.1"/>
    <property type="molecule type" value="Genomic_DNA"/>
</dbReference>
<evidence type="ECO:0000256" key="1">
    <source>
        <dbReference type="SAM" id="MobiDB-lite"/>
    </source>
</evidence>
<feature type="region of interest" description="Disordered" evidence="1">
    <location>
        <begin position="165"/>
        <end position="188"/>
    </location>
</feature>
<protein>
    <submittedName>
        <fullName evidence="2">Uncharacterized protein</fullName>
    </submittedName>
</protein>
<feature type="compositionally biased region" description="Basic and acidic residues" evidence="1">
    <location>
        <begin position="178"/>
        <end position="188"/>
    </location>
</feature>
<dbReference type="Proteomes" id="UP000008221">
    <property type="component" value="Chromosome"/>
</dbReference>
<evidence type="ECO:0000313" key="3">
    <source>
        <dbReference type="Proteomes" id="UP000008221"/>
    </source>
</evidence>
<organism evidence="2 3">
    <name type="scientific">Acidothermus cellulolyticus (strain ATCC 43068 / DSM 8971 / 11B)</name>
    <dbReference type="NCBI Taxonomy" id="351607"/>
    <lineage>
        <taxon>Bacteria</taxon>
        <taxon>Bacillati</taxon>
        <taxon>Actinomycetota</taxon>
        <taxon>Actinomycetes</taxon>
        <taxon>Acidothermales</taxon>
        <taxon>Acidothermaceae</taxon>
        <taxon>Acidothermus</taxon>
    </lineage>
</organism>
<dbReference type="InParanoid" id="A0LT12"/>
<dbReference type="HOGENOM" id="CLU_1438220_0_0_11"/>
<evidence type="ECO:0000313" key="2">
    <source>
        <dbReference type="EMBL" id="ABK52572.1"/>
    </source>
</evidence>
<gene>
    <name evidence="2" type="ordered locus">Acel_0799</name>
</gene>